<comment type="caution">
    <text evidence="2">The sequence shown here is derived from an EMBL/GenBank/DDBJ whole genome shotgun (WGS) entry which is preliminary data.</text>
</comment>
<reference evidence="2" key="2">
    <citation type="submission" date="2021-09" db="EMBL/GenBank/DDBJ databases">
        <authorList>
            <person name="Jia N."/>
            <person name="Wang J."/>
            <person name="Shi W."/>
            <person name="Du L."/>
            <person name="Sun Y."/>
            <person name="Zhan W."/>
            <person name="Jiang J."/>
            <person name="Wang Q."/>
            <person name="Zhang B."/>
            <person name="Ji P."/>
            <person name="Sakyi L.B."/>
            <person name="Cui X."/>
            <person name="Yuan T."/>
            <person name="Jiang B."/>
            <person name="Yang W."/>
            <person name="Lam T.T.-Y."/>
            <person name="Chang Q."/>
            <person name="Ding S."/>
            <person name="Wang X."/>
            <person name="Zhu J."/>
            <person name="Ruan X."/>
            <person name="Zhao L."/>
            <person name="Wei J."/>
            <person name="Que T."/>
            <person name="Du C."/>
            <person name="Cheng J."/>
            <person name="Dai P."/>
            <person name="Han X."/>
            <person name="Huang E."/>
            <person name="Gao Y."/>
            <person name="Liu J."/>
            <person name="Shao H."/>
            <person name="Ye R."/>
            <person name="Li L."/>
            <person name="Wei W."/>
            <person name="Wang X."/>
            <person name="Wang C."/>
            <person name="Huo Q."/>
            <person name="Li W."/>
            <person name="Guo W."/>
            <person name="Chen H."/>
            <person name="Chen S."/>
            <person name="Zhou L."/>
            <person name="Zhou L."/>
            <person name="Ni X."/>
            <person name="Tian J."/>
            <person name="Zhou Y."/>
            <person name="Sheng Y."/>
            <person name="Liu T."/>
            <person name="Pan Y."/>
            <person name="Xia L."/>
            <person name="Li J."/>
            <person name="Zhao F."/>
            <person name="Cao W."/>
        </authorList>
    </citation>
    <scope>NUCLEOTIDE SEQUENCE</scope>
    <source>
        <strain evidence="2">Rsan-2018</strain>
        <tissue evidence="2">Larvae</tissue>
    </source>
</reference>
<gene>
    <name evidence="2" type="ORF">HPB52_001347</name>
</gene>
<sequence length="638" mass="65826">MFVEQVQDIVQQLKEHPERLPIVSSQPTDGRLSFENMENSSIMPAAIRPADKELSEPPGSCQGSPVRQLKPLTAQLQQAATTGHLAPSPVEEQAPTLFPPLQSSPPVVAMVQPPTPVTKVVPEGDSSSRLGSPCGDDTQTPLSCSSSVAMAANATPPSSSMASAPHPSTAAVDDNVVVLQPAQLTGVLLPCRQWQPTQLGKHGTMYCRLLARPGRCSNPGDLGHLQQKLVELTTPCTHSATDTGLGESPAANVATPVEPAAPASPKHVAAHSVAVSVAAVSTTPAVVTVAPSSSRPSSVPPERKPAVATNLEDLKLELQKLHGNTMKSNIEQGLQAIFSQNTVVPVLTPAHSQPQVPPLSAFAEHPATVSHSVGAVMPQAPSAAAVLSAHSAGQISSDAGSNIPVVAAAGNAAAATTTLPVSAPCTMLEPAVTRPQGIPLEQPPASSTDNAADLKVPLVKAVFFASGAWRDVKSETILHCFEKAGFSRGSSAAEEITAEADIDAVAADGAAAVTSLGQLWEAADNASLVPSRLDYLDFALADQDLVTTEELTTDELAASVSEKGTAADSSSSDGEGDDVGAPQPGTAGAALAAVDTLRMYLCTEPGSCDLMDNVEQRVLKRALAKRVQGTLDRFFQKV</sequence>
<feature type="region of interest" description="Disordered" evidence="1">
    <location>
        <begin position="558"/>
        <end position="586"/>
    </location>
</feature>
<feature type="region of interest" description="Disordered" evidence="1">
    <location>
        <begin position="116"/>
        <end position="143"/>
    </location>
</feature>
<dbReference type="VEuPathDB" id="VectorBase:RSAN_057511"/>
<feature type="compositionally biased region" description="Low complexity" evidence="1">
    <location>
        <begin position="564"/>
        <end position="573"/>
    </location>
</feature>
<evidence type="ECO:0000256" key="1">
    <source>
        <dbReference type="SAM" id="MobiDB-lite"/>
    </source>
</evidence>
<dbReference type="AlphaFoldDB" id="A0A9D4QDX0"/>
<accession>A0A9D4QDX0</accession>
<dbReference type="EMBL" id="JABSTV010001246">
    <property type="protein sequence ID" value="KAH7975394.1"/>
    <property type="molecule type" value="Genomic_DNA"/>
</dbReference>
<organism evidence="2 3">
    <name type="scientific">Rhipicephalus sanguineus</name>
    <name type="common">Brown dog tick</name>
    <name type="synonym">Ixodes sanguineus</name>
    <dbReference type="NCBI Taxonomy" id="34632"/>
    <lineage>
        <taxon>Eukaryota</taxon>
        <taxon>Metazoa</taxon>
        <taxon>Ecdysozoa</taxon>
        <taxon>Arthropoda</taxon>
        <taxon>Chelicerata</taxon>
        <taxon>Arachnida</taxon>
        <taxon>Acari</taxon>
        <taxon>Parasitiformes</taxon>
        <taxon>Ixodida</taxon>
        <taxon>Ixodoidea</taxon>
        <taxon>Ixodidae</taxon>
        <taxon>Rhipicephalinae</taxon>
        <taxon>Rhipicephalus</taxon>
        <taxon>Rhipicephalus</taxon>
    </lineage>
</organism>
<dbReference type="Proteomes" id="UP000821837">
    <property type="component" value="Chromosome 10"/>
</dbReference>
<dbReference type="VEuPathDB" id="VectorBase:RSAN_053383"/>
<reference evidence="2" key="1">
    <citation type="journal article" date="2020" name="Cell">
        <title>Large-Scale Comparative Analyses of Tick Genomes Elucidate Their Genetic Diversity and Vector Capacities.</title>
        <authorList>
            <consortium name="Tick Genome and Microbiome Consortium (TIGMIC)"/>
            <person name="Jia N."/>
            <person name="Wang J."/>
            <person name="Shi W."/>
            <person name="Du L."/>
            <person name="Sun Y."/>
            <person name="Zhan W."/>
            <person name="Jiang J.F."/>
            <person name="Wang Q."/>
            <person name="Zhang B."/>
            <person name="Ji P."/>
            <person name="Bell-Sakyi L."/>
            <person name="Cui X.M."/>
            <person name="Yuan T.T."/>
            <person name="Jiang B.G."/>
            <person name="Yang W.F."/>
            <person name="Lam T.T."/>
            <person name="Chang Q.C."/>
            <person name="Ding S.J."/>
            <person name="Wang X.J."/>
            <person name="Zhu J.G."/>
            <person name="Ruan X.D."/>
            <person name="Zhao L."/>
            <person name="Wei J.T."/>
            <person name="Ye R.Z."/>
            <person name="Que T.C."/>
            <person name="Du C.H."/>
            <person name="Zhou Y.H."/>
            <person name="Cheng J.X."/>
            <person name="Dai P.F."/>
            <person name="Guo W.B."/>
            <person name="Han X.H."/>
            <person name="Huang E.J."/>
            <person name="Li L.F."/>
            <person name="Wei W."/>
            <person name="Gao Y.C."/>
            <person name="Liu J.Z."/>
            <person name="Shao H.Z."/>
            <person name="Wang X."/>
            <person name="Wang C.C."/>
            <person name="Yang T.C."/>
            <person name="Huo Q.B."/>
            <person name="Li W."/>
            <person name="Chen H.Y."/>
            <person name="Chen S.E."/>
            <person name="Zhou L.G."/>
            <person name="Ni X.B."/>
            <person name="Tian J.H."/>
            <person name="Sheng Y."/>
            <person name="Liu T."/>
            <person name="Pan Y.S."/>
            <person name="Xia L.Y."/>
            <person name="Li J."/>
            <person name="Zhao F."/>
            <person name="Cao W.C."/>
        </authorList>
    </citation>
    <scope>NUCLEOTIDE SEQUENCE</scope>
    <source>
        <strain evidence="2">Rsan-2018</strain>
    </source>
</reference>
<name>A0A9D4QDX0_RHISA</name>
<evidence type="ECO:0000313" key="2">
    <source>
        <dbReference type="EMBL" id="KAH7975394.1"/>
    </source>
</evidence>
<keyword evidence="3" id="KW-1185">Reference proteome</keyword>
<evidence type="ECO:0000313" key="3">
    <source>
        <dbReference type="Proteomes" id="UP000821837"/>
    </source>
</evidence>
<protein>
    <submittedName>
        <fullName evidence="2">Uncharacterized protein</fullName>
    </submittedName>
</protein>
<proteinExistence type="predicted"/>